<gene>
    <name evidence="3" type="ORF">CBOVIS_LOCUS5530</name>
</gene>
<organism evidence="3 4">
    <name type="scientific">Caenorhabditis bovis</name>
    <dbReference type="NCBI Taxonomy" id="2654633"/>
    <lineage>
        <taxon>Eukaryota</taxon>
        <taxon>Metazoa</taxon>
        <taxon>Ecdysozoa</taxon>
        <taxon>Nematoda</taxon>
        <taxon>Chromadorea</taxon>
        <taxon>Rhabditida</taxon>
        <taxon>Rhabditina</taxon>
        <taxon>Rhabditomorpha</taxon>
        <taxon>Rhabditoidea</taxon>
        <taxon>Rhabditidae</taxon>
        <taxon>Peloderinae</taxon>
        <taxon>Caenorhabditis</taxon>
    </lineage>
</organism>
<sequence>MSRIGLSHLSSSARNSPFGTEKILEGKKKINISPIKSVKQDLKYKPLVPSPLVTSPFCYAANKENATTQTHSNQTESISIQTNVTIPNKTPIITDEDLCSEKPTAAYCQVLAERMSKDIEELLRRNLELTRQLGDIKTEIKSVENDIEILEEVVVEIDDDE</sequence>
<name>A0A8S1EY77_9PELO</name>
<keyword evidence="4" id="KW-1185">Reference proteome</keyword>
<proteinExistence type="predicted"/>
<dbReference type="SUPFAM" id="SSF111469">
    <property type="entry name" value="Geminin coiled-coil domain"/>
    <property type="match status" value="1"/>
</dbReference>
<feature type="compositionally biased region" description="Polar residues" evidence="2">
    <location>
        <begin position="8"/>
        <end position="18"/>
    </location>
</feature>
<accession>A0A8S1EY77</accession>
<evidence type="ECO:0000313" key="3">
    <source>
        <dbReference type="EMBL" id="CAB3403004.1"/>
    </source>
</evidence>
<keyword evidence="1" id="KW-0175">Coiled coil</keyword>
<comment type="caution">
    <text evidence="3">The sequence shown here is derived from an EMBL/GenBank/DDBJ whole genome shotgun (WGS) entry which is preliminary data.</text>
</comment>
<dbReference type="EMBL" id="CADEPM010000003">
    <property type="protein sequence ID" value="CAB3403004.1"/>
    <property type="molecule type" value="Genomic_DNA"/>
</dbReference>
<reference evidence="3 4" key="1">
    <citation type="submission" date="2020-04" db="EMBL/GenBank/DDBJ databases">
        <authorList>
            <person name="Laetsch R D."/>
            <person name="Stevens L."/>
            <person name="Kumar S."/>
            <person name="Blaxter L. M."/>
        </authorList>
    </citation>
    <scope>NUCLEOTIDE SEQUENCE [LARGE SCALE GENOMIC DNA]</scope>
</reference>
<feature type="region of interest" description="Disordered" evidence="2">
    <location>
        <begin position="1"/>
        <end position="20"/>
    </location>
</feature>
<dbReference type="AlphaFoldDB" id="A0A8S1EY77"/>
<dbReference type="Gene3D" id="1.20.5.1180">
    <property type="entry name" value="Geminin coiled-coil domain"/>
    <property type="match status" value="1"/>
</dbReference>
<evidence type="ECO:0000256" key="2">
    <source>
        <dbReference type="SAM" id="MobiDB-lite"/>
    </source>
</evidence>
<protein>
    <submittedName>
        <fullName evidence="3">Uncharacterized protein</fullName>
    </submittedName>
</protein>
<feature type="coiled-coil region" evidence="1">
    <location>
        <begin position="112"/>
        <end position="160"/>
    </location>
</feature>
<evidence type="ECO:0000313" key="4">
    <source>
        <dbReference type="Proteomes" id="UP000494206"/>
    </source>
</evidence>
<dbReference type="OrthoDB" id="5834466at2759"/>
<evidence type="ECO:0000256" key="1">
    <source>
        <dbReference type="SAM" id="Coils"/>
    </source>
</evidence>
<dbReference type="Proteomes" id="UP000494206">
    <property type="component" value="Unassembled WGS sequence"/>
</dbReference>